<keyword evidence="1" id="KW-0732">Signal</keyword>
<evidence type="ECO:0000256" key="1">
    <source>
        <dbReference type="ARBA" id="ARBA00022729"/>
    </source>
</evidence>
<dbReference type="Pfam" id="PF24606">
    <property type="entry name" value="CEMIP_beta-hel"/>
    <property type="match status" value="1"/>
</dbReference>
<evidence type="ECO:0000256" key="4">
    <source>
        <dbReference type="SAM" id="MobiDB-lite"/>
    </source>
</evidence>
<dbReference type="InterPro" id="IPR055401">
    <property type="entry name" value="CEMIP_beta-hel_dom"/>
</dbReference>
<dbReference type="GO" id="GO:0005509">
    <property type="term" value="F:calcium ion binding"/>
    <property type="evidence" value="ECO:0007669"/>
    <property type="project" value="InterPro"/>
</dbReference>
<evidence type="ECO:0000256" key="3">
    <source>
        <dbReference type="ARBA" id="ARBA00023180"/>
    </source>
</evidence>
<keyword evidence="7" id="KW-1185">Reference proteome</keyword>
<dbReference type="PANTHER" id="PTHR46769">
    <property type="entry name" value="POLYCYSTIC KIDNEY AND HEPATIC DISEASE 1 (AUTOSOMAL RECESSIVE)-LIKE 1"/>
    <property type="match status" value="1"/>
</dbReference>
<dbReference type="Pfam" id="PF05345">
    <property type="entry name" value="He_PIG"/>
    <property type="match status" value="1"/>
</dbReference>
<proteinExistence type="predicted"/>
<gene>
    <name evidence="6" type="ORF">Mal64_01300</name>
</gene>
<dbReference type="InterPro" id="IPR006558">
    <property type="entry name" value="LamG-like"/>
</dbReference>
<keyword evidence="3" id="KW-0325">Glycoprotein</keyword>
<evidence type="ECO:0000256" key="2">
    <source>
        <dbReference type="ARBA" id="ARBA00023157"/>
    </source>
</evidence>
<dbReference type="InterPro" id="IPR019316">
    <property type="entry name" value="G8_domain"/>
</dbReference>
<dbReference type="GO" id="GO:0016020">
    <property type="term" value="C:membrane"/>
    <property type="evidence" value="ECO:0007669"/>
    <property type="project" value="InterPro"/>
</dbReference>
<dbReference type="PANTHER" id="PTHR46769:SF2">
    <property type="entry name" value="FIBROCYSTIN-L ISOFORM 2 PRECURSOR-RELATED"/>
    <property type="match status" value="1"/>
</dbReference>
<feature type="region of interest" description="Disordered" evidence="4">
    <location>
        <begin position="1279"/>
        <end position="1321"/>
    </location>
</feature>
<dbReference type="SMART" id="SM00560">
    <property type="entry name" value="LamGL"/>
    <property type="match status" value="1"/>
</dbReference>
<name>A0A5C5ZSK6_9BACT</name>
<dbReference type="InterPro" id="IPR013783">
    <property type="entry name" value="Ig-like_fold"/>
</dbReference>
<dbReference type="PROSITE" id="PS00018">
    <property type="entry name" value="EF_HAND_1"/>
    <property type="match status" value="1"/>
</dbReference>
<dbReference type="InterPro" id="IPR015919">
    <property type="entry name" value="Cadherin-like_sf"/>
</dbReference>
<dbReference type="SUPFAM" id="SSF49899">
    <property type="entry name" value="Concanavalin A-like lectins/glucanases"/>
    <property type="match status" value="1"/>
</dbReference>
<protein>
    <submittedName>
        <fullName evidence="6">G8 domain protein</fullName>
    </submittedName>
</protein>
<comment type="caution">
    <text evidence="6">The sequence shown here is derived from an EMBL/GenBank/DDBJ whole genome shotgun (WGS) entry which is preliminary data.</text>
</comment>
<dbReference type="PROSITE" id="PS51484">
    <property type="entry name" value="G8"/>
    <property type="match status" value="1"/>
</dbReference>
<dbReference type="Pfam" id="PF13385">
    <property type="entry name" value="Laminin_G_3"/>
    <property type="match status" value="1"/>
</dbReference>
<accession>A0A5C5ZSK6</accession>
<dbReference type="Pfam" id="PF10162">
    <property type="entry name" value="G8"/>
    <property type="match status" value="1"/>
</dbReference>
<dbReference type="Gene3D" id="2.60.120.200">
    <property type="match status" value="1"/>
</dbReference>
<dbReference type="SMART" id="SM01225">
    <property type="entry name" value="G8"/>
    <property type="match status" value="1"/>
</dbReference>
<dbReference type="SUPFAM" id="SSF49313">
    <property type="entry name" value="Cadherin-like"/>
    <property type="match status" value="1"/>
</dbReference>
<sequence>MLDAALPSLINVTATHVNTPSDSIPRFGAEPTVLSARDGAWSDPDTWSTGTVPGVDDVVSILEGHEVDYDVDSLARLDVIEVSGVLEFSTTADTSLYLNEIMVLPTGVLTIGTADDPVQAGVTSEIVFTDTPNADGYHYKTGTVENPGVDPSQYGNALLSFGTVVMHGSPVTNTFIRLAGDAMAGDDQLVLSDNTDGWSVGDTIVLPDTRQINPVSLDGYYTYTPQWETVTIAAIDGSTITLEEPLAYNHQGPRDADGSPTQTEEGETLAAHAASLTRNIVIRSENPDGVRGHTMFVATSNADLRYVAMKDLGRTRAARLDSTTYDESGAVTHIGTNQVGRYSQHHHHLWGSEEGLSYEGERYQAISVGNVIDGGLKWGTTVHNAHFGLYRDNVYYDIDGASFATEAGNETGNLFDHNFVVRVNGGEDSYGPEELNTGDRGNAYWLAGPLSTFSNNVAANVHGTAVLVYAGNTPITRNSRSYREVNTPLFAGADLRNASESSVVNLVEEAVDNFYGNEFYGATREGVSIWTIGNRELQPGAKANRISDTKAWHISDRGINFYYSSAYEIDGWLQRGEAGKIGRTTVNGGPSNQTPNAAIVHGGAHASESIVRNADIQNMTIGYLNRGRGVSDSLTLEDSYLDNEQNIVVWAWNQKPLDGTRDMSIRNVQFGDELNPGSANNVTMEWNPPSSISYTAAESNLISSFGGAEGIDVEVFYHQQSPVYVLSSRFGDGAEGLTNEEFFSFTGSAAAGAVAPTRLRDGDTGETALTRAKALGVNGLATETPDSLDAQPRLFYNLATDDLGELRLYYAVLGDSQLVDRVSIDINGVPLETTDLIGSVDVDHLTVGEYQATAFLTDENGEPIGEKSERTLRLPIDVERRGPINKAPSFAEIDDLVRYVGADLSLTISANDFEGDFFQIEALQLPDGVSYDPVSGMLSWTPGIEEAGIHNFKFEASDTNEAKSTLEFAVDVRFDPAEKTIVAAWSLDEEQSNGGVVAKDDASFNLDGVIHGAVYENGVLTFDGRDDYVEIETSELLKQHSSITVSAWVNHTEYNHYAPIVRFDSGTAAAYELSLKRGGLLKNGYRASVVDGDLSQVDAFFEVNRRDWSDRSDWDHLVMTFDTTDAGGSLRLYVNGELQASEDSAGGIHYPSWGTQKLYIGGAPNRITGYKGAISDVRIIASALSAEDVVELNRQTSPTRLMADYDLDGAVTVNDFRTWINQYGLVVPNGYGADGNGDGTVSAADFGFWRDAYTQPVVTRPRATPTSHVTNNTSLLLGASSTPREESLPVSAPQQQQQFGERLDQAENSLQSQQQRQNREQVRVYDAIDEAFADSEVETL</sequence>
<evidence type="ECO:0000313" key="7">
    <source>
        <dbReference type="Proteomes" id="UP000315440"/>
    </source>
</evidence>
<reference evidence="6 7" key="1">
    <citation type="submission" date="2019-02" db="EMBL/GenBank/DDBJ databases">
        <title>Deep-cultivation of Planctomycetes and their phenomic and genomic characterization uncovers novel biology.</title>
        <authorList>
            <person name="Wiegand S."/>
            <person name="Jogler M."/>
            <person name="Boedeker C."/>
            <person name="Pinto D."/>
            <person name="Vollmers J."/>
            <person name="Rivas-Marin E."/>
            <person name="Kohn T."/>
            <person name="Peeters S.H."/>
            <person name="Heuer A."/>
            <person name="Rast P."/>
            <person name="Oberbeckmann S."/>
            <person name="Bunk B."/>
            <person name="Jeske O."/>
            <person name="Meyerdierks A."/>
            <person name="Storesund J.E."/>
            <person name="Kallscheuer N."/>
            <person name="Luecker S."/>
            <person name="Lage O.M."/>
            <person name="Pohl T."/>
            <person name="Merkel B.J."/>
            <person name="Hornburger P."/>
            <person name="Mueller R.-W."/>
            <person name="Bruemmer F."/>
            <person name="Labrenz M."/>
            <person name="Spormann A.M."/>
            <person name="Op Den Camp H."/>
            <person name="Overmann J."/>
            <person name="Amann R."/>
            <person name="Jetten M.S.M."/>
            <person name="Mascher T."/>
            <person name="Medema M.H."/>
            <person name="Devos D.P."/>
            <person name="Kaster A.-K."/>
            <person name="Ovreas L."/>
            <person name="Rohde M."/>
            <person name="Galperin M.Y."/>
            <person name="Jogler C."/>
        </authorList>
    </citation>
    <scope>NUCLEOTIDE SEQUENCE [LARGE SCALE GENOMIC DNA]</scope>
    <source>
        <strain evidence="6 7">Mal64</strain>
    </source>
</reference>
<feature type="compositionally biased region" description="Low complexity" evidence="4">
    <location>
        <begin position="1306"/>
        <end position="1316"/>
    </location>
</feature>
<feature type="domain" description="G8" evidence="5">
    <location>
        <begin position="45"/>
        <end position="180"/>
    </location>
</feature>
<evidence type="ECO:0000259" key="5">
    <source>
        <dbReference type="PROSITE" id="PS51484"/>
    </source>
</evidence>
<dbReference type="EMBL" id="SJPQ01000001">
    <property type="protein sequence ID" value="TWT89751.1"/>
    <property type="molecule type" value="Genomic_DNA"/>
</dbReference>
<dbReference type="InterPro" id="IPR018247">
    <property type="entry name" value="EF_Hand_1_Ca_BS"/>
</dbReference>
<evidence type="ECO:0000313" key="6">
    <source>
        <dbReference type="EMBL" id="TWT89751.1"/>
    </source>
</evidence>
<keyword evidence="2" id="KW-1015">Disulfide bond</keyword>
<dbReference type="InterPro" id="IPR052387">
    <property type="entry name" value="Fibrocystin"/>
</dbReference>
<organism evidence="6 7">
    <name type="scientific">Pseudobythopirellula maris</name>
    <dbReference type="NCBI Taxonomy" id="2527991"/>
    <lineage>
        <taxon>Bacteria</taxon>
        <taxon>Pseudomonadati</taxon>
        <taxon>Planctomycetota</taxon>
        <taxon>Planctomycetia</taxon>
        <taxon>Pirellulales</taxon>
        <taxon>Lacipirellulaceae</taxon>
        <taxon>Pseudobythopirellula</taxon>
    </lineage>
</organism>
<dbReference type="InterPro" id="IPR013320">
    <property type="entry name" value="ConA-like_dom_sf"/>
</dbReference>
<dbReference type="Gene3D" id="2.60.40.10">
    <property type="entry name" value="Immunoglobulins"/>
    <property type="match status" value="1"/>
</dbReference>
<dbReference type="Proteomes" id="UP000315440">
    <property type="component" value="Unassembled WGS sequence"/>
</dbReference>